<gene>
    <name evidence="2" type="ORF">SAMN02745166_05004</name>
</gene>
<dbReference type="AlphaFoldDB" id="A0A1T4Z445"/>
<organism evidence="2 3">
    <name type="scientific">Prosthecobacter debontii</name>
    <dbReference type="NCBI Taxonomy" id="48467"/>
    <lineage>
        <taxon>Bacteria</taxon>
        <taxon>Pseudomonadati</taxon>
        <taxon>Verrucomicrobiota</taxon>
        <taxon>Verrucomicrobiia</taxon>
        <taxon>Verrucomicrobiales</taxon>
        <taxon>Verrucomicrobiaceae</taxon>
        <taxon>Prosthecobacter</taxon>
    </lineage>
</organism>
<name>A0A1T4Z445_9BACT</name>
<evidence type="ECO:0000256" key="1">
    <source>
        <dbReference type="SAM" id="MobiDB-lite"/>
    </source>
</evidence>
<keyword evidence="3" id="KW-1185">Reference proteome</keyword>
<evidence type="ECO:0000313" key="2">
    <source>
        <dbReference type="EMBL" id="SKB08716.1"/>
    </source>
</evidence>
<feature type="region of interest" description="Disordered" evidence="1">
    <location>
        <begin position="1"/>
        <end position="25"/>
    </location>
</feature>
<accession>A0A1T4Z445</accession>
<dbReference type="RefSeq" id="WP_245846600.1">
    <property type="nucleotide sequence ID" value="NZ_FUYE01000029.1"/>
</dbReference>
<reference evidence="3" key="1">
    <citation type="submission" date="2017-02" db="EMBL/GenBank/DDBJ databases">
        <authorList>
            <person name="Varghese N."/>
            <person name="Submissions S."/>
        </authorList>
    </citation>
    <scope>NUCLEOTIDE SEQUENCE [LARGE SCALE GENOMIC DNA]</scope>
    <source>
        <strain evidence="3">ATCC 700200</strain>
    </source>
</reference>
<evidence type="ECO:0000313" key="3">
    <source>
        <dbReference type="Proteomes" id="UP000190774"/>
    </source>
</evidence>
<dbReference type="EMBL" id="FUYE01000029">
    <property type="protein sequence ID" value="SKB08716.1"/>
    <property type="molecule type" value="Genomic_DNA"/>
</dbReference>
<protein>
    <submittedName>
        <fullName evidence="2">Uncharacterized protein</fullName>
    </submittedName>
</protein>
<sequence length="58" mass="5926">MAHPLMQQHAAEGLHHGLSGAQGGVFGDDKAVPRLTIIKALGPANAGDLLRGEGMLQA</sequence>
<proteinExistence type="predicted"/>
<dbReference type="Proteomes" id="UP000190774">
    <property type="component" value="Unassembled WGS sequence"/>
</dbReference>